<dbReference type="InterPro" id="IPR036005">
    <property type="entry name" value="Creatinase/aminopeptidase-like"/>
</dbReference>
<proteinExistence type="predicted"/>
<evidence type="ECO:0000256" key="1">
    <source>
        <dbReference type="SAM" id="MobiDB-lite"/>
    </source>
</evidence>
<dbReference type="Gene3D" id="3.90.230.10">
    <property type="entry name" value="Creatinase/methionine aminopeptidase superfamily"/>
    <property type="match status" value="1"/>
</dbReference>
<name>A0ABS7NMT7_9RHOB</name>
<accession>A0ABS7NMT7</accession>
<protein>
    <submittedName>
        <fullName evidence="4">Xaa-Pro peptidase family protein</fullName>
    </submittedName>
</protein>
<sequence>MARNKVISNHDRGWPVRVERGGGPVQHGALDHSEAPAGLDEVRRYRLGRLQSEMQRQHLPALLLLDPINTRYATDCTNMQIWCMHFETRCVFVPADGPVTLLDYADMPFLAEGLPTVDSYGVMKAHYFFAAGNRMAEWASAFGSQIGGLMARYCPGERRLAIDRLSHLGGTAIQDLGFEIVDGQGVAEVARSIKSPGELDLMKAAIAVADKGMHAMRDALRPGITENALWAKLHEVNIAEGGEWIETRLLASGPRTNPWFHESSMRVIEAGDMVSFDTDLVGPYGYCADISRAWVCGDVWSREQADLYRLAREQVEFNMEVIKPGMSYREIAEKSWPIPDRFKKNRYGCLAHGVGLCDEYPSIPYREDLEEYGYDGAVEPGMVLAVESYIGEEGAMEGVKLEQMIHVTETGWELLSHYPWEEFEA</sequence>
<dbReference type="SUPFAM" id="SSF55920">
    <property type="entry name" value="Creatinase/aminopeptidase"/>
    <property type="match status" value="1"/>
</dbReference>
<dbReference type="Proteomes" id="UP000766629">
    <property type="component" value="Unassembled WGS sequence"/>
</dbReference>
<comment type="caution">
    <text evidence="4">The sequence shown here is derived from an EMBL/GenBank/DDBJ whole genome shotgun (WGS) entry which is preliminary data.</text>
</comment>
<dbReference type="Pfam" id="PF01321">
    <property type="entry name" value="Creatinase_N"/>
    <property type="match status" value="1"/>
</dbReference>
<dbReference type="InterPro" id="IPR000587">
    <property type="entry name" value="Creatinase_N"/>
</dbReference>
<dbReference type="InterPro" id="IPR050659">
    <property type="entry name" value="Peptidase_M24B"/>
</dbReference>
<dbReference type="CDD" id="cd01066">
    <property type="entry name" value="APP_MetAP"/>
    <property type="match status" value="1"/>
</dbReference>
<keyword evidence="5" id="KW-1185">Reference proteome</keyword>
<organism evidence="4 5">
    <name type="scientific">Leisingera daeponensis</name>
    <dbReference type="NCBI Taxonomy" id="405746"/>
    <lineage>
        <taxon>Bacteria</taxon>
        <taxon>Pseudomonadati</taxon>
        <taxon>Pseudomonadota</taxon>
        <taxon>Alphaproteobacteria</taxon>
        <taxon>Rhodobacterales</taxon>
        <taxon>Roseobacteraceae</taxon>
        <taxon>Leisingera</taxon>
    </lineage>
</organism>
<evidence type="ECO:0000313" key="4">
    <source>
        <dbReference type="EMBL" id="MBY6141471.1"/>
    </source>
</evidence>
<dbReference type="Gene3D" id="3.40.350.10">
    <property type="entry name" value="Creatinase/prolidase N-terminal domain"/>
    <property type="match status" value="1"/>
</dbReference>
<feature type="domain" description="Peptidase M24" evidence="2">
    <location>
        <begin position="201"/>
        <end position="409"/>
    </location>
</feature>
<dbReference type="RefSeq" id="WP_222509511.1">
    <property type="nucleotide sequence ID" value="NZ_JAHVJA010000011.1"/>
</dbReference>
<feature type="region of interest" description="Disordered" evidence="1">
    <location>
        <begin position="13"/>
        <end position="33"/>
    </location>
</feature>
<dbReference type="PANTHER" id="PTHR46112">
    <property type="entry name" value="AMINOPEPTIDASE"/>
    <property type="match status" value="1"/>
</dbReference>
<evidence type="ECO:0000259" key="3">
    <source>
        <dbReference type="Pfam" id="PF01321"/>
    </source>
</evidence>
<dbReference type="SUPFAM" id="SSF53092">
    <property type="entry name" value="Creatinase/prolidase N-terminal domain"/>
    <property type="match status" value="1"/>
</dbReference>
<evidence type="ECO:0000313" key="5">
    <source>
        <dbReference type="Proteomes" id="UP000766629"/>
    </source>
</evidence>
<reference evidence="4 5" key="1">
    <citation type="submission" date="2021-06" db="EMBL/GenBank/DDBJ databases">
        <title>50 bacteria genomes isolated from Dapeng, Shenzhen, China.</title>
        <authorList>
            <person name="Zheng W."/>
            <person name="Yu S."/>
            <person name="Huang Y."/>
        </authorList>
    </citation>
    <scope>NUCLEOTIDE SEQUENCE [LARGE SCALE GENOMIC DNA]</scope>
    <source>
        <strain evidence="4 5">DP1N14-2</strain>
    </source>
</reference>
<feature type="domain" description="Creatinase N-terminal" evidence="3">
    <location>
        <begin position="46"/>
        <end position="191"/>
    </location>
</feature>
<dbReference type="InterPro" id="IPR000994">
    <property type="entry name" value="Pept_M24"/>
</dbReference>
<dbReference type="EMBL" id="JAHVJA010000011">
    <property type="protein sequence ID" value="MBY6141471.1"/>
    <property type="molecule type" value="Genomic_DNA"/>
</dbReference>
<gene>
    <name evidence="4" type="ORF">KUV26_18680</name>
</gene>
<dbReference type="InterPro" id="IPR029149">
    <property type="entry name" value="Creatin/AminoP/Spt16_N"/>
</dbReference>
<dbReference type="PANTHER" id="PTHR46112:SF2">
    <property type="entry name" value="XAA-PRO AMINOPEPTIDASE P-RELATED"/>
    <property type="match status" value="1"/>
</dbReference>
<dbReference type="Pfam" id="PF00557">
    <property type="entry name" value="Peptidase_M24"/>
    <property type="match status" value="1"/>
</dbReference>
<evidence type="ECO:0000259" key="2">
    <source>
        <dbReference type="Pfam" id="PF00557"/>
    </source>
</evidence>